<dbReference type="Pfam" id="PF01535">
    <property type="entry name" value="PPR"/>
    <property type="match status" value="4"/>
</dbReference>
<accession>A0A811MDD5</accession>
<dbReference type="Pfam" id="PF20431">
    <property type="entry name" value="E_motif"/>
    <property type="match status" value="1"/>
</dbReference>
<feature type="compositionally biased region" description="Low complexity" evidence="5">
    <location>
        <begin position="29"/>
        <end position="45"/>
    </location>
</feature>
<feature type="repeat" description="PPR" evidence="4">
    <location>
        <begin position="839"/>
        <end position="873"/>
    </location>
</feature>
<comment type="similarity">
    <text evidence="1">Belongs to the PPR family. PCMP-H subfamily.</text>
</comment>
<comment type="caution">
    <text evidence="8">The sequence shown here is derived from an EMBL/GenBank/DDBJ whole genome shotgun (WGS) entry which is preliminary data.</text>
</comment>
<dbReference type="AlphaFoldDB" id="A0A811MDD5"/>
<dbReference type="GO" id="GO:0008270">
    <property type="term" value="F:zinc ion binding"/>
    <property type="evidence" value="ECO:0007669"/>
    <property type="project" value="InterPro"/>
</dbReference>
<protein>
    <recommendedName>
        <fullName evidence="10">Pentatricopeptide repeat-containing protein</fullName>
    </recommendedName>
</protein>
<keyword evidence="2" id="KW-0677">Repeat</keyword>
<dbReference type="PROSITE" id="PS51375">
    <property type="entry name" value="PPR"/>
    <property type="match status" value="3"/>
</dbReference>
<sequence length="1247" mass="135000">MASASSNAKQSLYPDVDQSHPDLNTPFFSAPTTSTGAGAGTATTGNSLYPTVDPNELAENLFPETSEEDAAPPPPTTEETVVAVPGAQLHLVDPDRSLDLGAGTLSIVRLRQGDHSVAILARLIPEKPHHRRGLFRLFSSGRSDGGAEQEPVQWPLTRDVAAVKLDPAHYFFSLHVPHTDHPDDKDDVEDAEVDAEAALSYGLTVVGKGQEKVLEELDRVLEEYTTYSVKQVEAAAKEKSEVMDARAVAEITPEEAVGDKKEVVEEKSAAFWTTIAPNVDDYSSSVARLMARGSGQLVRGIIWCSDITAEGLRRGEEVAKKSVGPSAKPTQVKPRTLRRMKRARRVTKMSNRVANSILSGVLKVTGFVTSTVLNSKPAQKFFKLMPGEVILASLDGFGKIWDAVEVSGKNVMQTSSVVTTSVVTHRYGEQAGEATHNYLHATGNALGAAWAVFKIRKALDPKGNLKKSSFVSQAAHTVAKESIARQKKNFNSTCAFRVLLKVSSVPFHHVDSCLRVVHFFLLGLSVTEGAPAASHTLERPRSRGGADGGPQLPAAGPLSVCHSAAHRSKLLPARAAPPPDPMHASRSHLPTFGESLLRLVAACRAPAHLPSLRAAHARLLVLLHPSHPSAAHASVKLIQAYAACSALRLAHAVLESCSSPGGSSRTTTVCFNVLIRALTAASLTAMRSSSSPPCGRGAPPASPTTTPCPLALKSCTASNDLLLGLQIHSAVAKLRLDANAYVAHSAICMYARCGRPEDAYRVFDGMPHRDVVSWNAMIAGFARAGLFDRAIEVFKQFVVLQGSMPDAGTMAGILPAMGNAKSDDIAFVRGVFDHMQFKELISWNAMLAVYANNGYHVKAVELFMLMEKDEVEPGSVTLATILPPCGELSAFSVGKRIHGIIKRKNMCPNLLLENALVDMYASCGCLKDAREVFDSMSVRDVISWTSIISAYGKHGHGREAVDLFEKMLGEGLKPDSIAFVAVLAACSHAGLLDDGKRYFDSMTSRYHITPKAEHYTCMVDLLGRAGCISEAYDFITTMLIEPNERVWGALLQACRIHSNMNIGLVAADNLFRLVPEQTGYYVLLSNMYARAGRWADVTSVRSVMVNKGIKKFPGTSIVELGDRVHTFHIGDRCHPQSEMIYQKLDELLGKIRRMGYNPEVEATLHDVEEEDKEGHLSVHSEKLAIAFLLLNTGPGTTIRVTMNLRTCSDCHLAAKLISVITSREIILKDTNRIHHIVQGVCSCGDYW</sequence>
<dbReference type="PANTHER" id="PTHR47926:SF373">
    <property type="entry name" value="TETRATRICOPEPTIDE-LIKE HELICAL DOMAIN SUPERFAMILY, DYW DOMAIN-CONTAINING PROTEIN"/>
    <property type="match status" value="1"/>
</dbReference>
<feature type="region of interest" description="Disordered" evidence="5">
    <location>
        <begin position="1"/>
        <end position="49"/>
    </location>
</feature>
<gene>
    <name evidence="8" type="ORF">NCGR_LOCUS1104</name>
</gene>
<dbReference type="GO" id="GO:0003723">
    <property type="term" value="F:RNA binding"/>
    <property type="evidence" value="ECO:0007669"/>
    <property type="project" value="InterPro"/>
</dbReference>
<dbReference type="InterPro" id="IPR046960">
    <property type="entry name" value="PPR_At4g14850-like_plant"/>
</dbReference>
<dbReference type="FunFam" id="1.25.40.10:FF:002148">
    <property type="entry name" value="Pentatricopeptide repeat-containing protein At2g29760, chloroplastic"/>
    <property type="match status" value="1"/>
</dbReference>
<feature type="repeat" description="PPR" evidence="4">
    <location>
        <begin position="770"/>
        <end position="805"/>
    </location>
</feature>
<dbReference type="InterPro" id="IPR046849">
    <property type="entry name" value="E2_motif"/>
</dbReference>
<organism evidence="8 9">
    <name type="scientific">Miscanthus lutarioriparius</name>
    <dbReference type="NCBI Taxonomy" id="422564"/>
    <lineage>
        <taxon>Eukaryota</taxon>
        <taxon>Viridiplantae</taxon>
        <taxon>Streptophyta</taxon>
        <taxon>Embryophyta</taxon>
        <taxon>Tracheophyta</taxon>
        <taxon>Spermatophyta</taxon>
        <taxon>Magnoliopsida</taxon>
        <taxon>Liliopsida</taxon>
        <taxon>Poales</taxon>
        <taxon>Poaceae</taxon>
        <taxon>PACMAD clade</taxon>
        <taxon>Panicoideae</taxon>
        <taxon>Andropogonodae</taxon>
        <taxon>Andropogoneae</taxon>
        <taxon>Saccharinae</taxon>
        <taxon>Miscanthus</taxon>
    </lineage>
</organism>
<evidence type="ECO:0000256" key="1">
    <source>
        <dbReference type="ARBA" id="ARBA00006643"/>
    </source>
</evidence>
<dbReference type="EMBL" id="CAJGYO010000001">
    <property type="protein sequence ID" value="CAD6202866.1"/>
    <property type="molecule type" value="Genomic_DNA"/>
</dbReference>
<dbReference type="Pfam" id="PF20430">
    <property type="entry name" value="Eplus_motif"/>
    <property type="match status" value="1"/>
</dbReference>
<evidence type="ECO:0000313" key="9">
    <source>
        <dbReference type="Proteomes" id="UP000604825"/>
    </source>
</evidence>
<dbReference type="Pfam" id="PF14432">
    <property type="entry name" value="DYW_deaminase"/>
    <property type="match status" value="1"/>
</dbReference>
<evidence type="ECO:0000256" key="3">
    <source>
        <dbReference type="ARBA" id="ARBA00022946"/>
    </source>
</evidence>
<name>A0A811MDD5_9POAL</name>
<dbReference type="Pfam" id="PF06911">
    <property type="entry name" value="Senescence"/>
    <property type="match status" value="1"/>
</dbReference>
<reference evidence="8" key="1">
    <citation type="submission" date="2020-10" db="EMBL/GenBank/DDBJ databases">
        <authorList>
            <person name="Han B."/>
            <person name="Lu T."/>
            <person name="Zhao Q."/>
            <person name="Huang X."/>
            <person name="Zhao Y."/>
        </authorList>
    </citation>
    <scope>NUCLEOTIDE SEQUENCE</scope>
</reference>
<proteinExistence type="inferred from homology"/>
<feature type="domain" description="DYW" evidence="7">
    <location>
        <begin position="1155"/>
        <end position="1247"/>
    </location>
</feature>
<evidence type="ECO:0008006" key="10">
    <source>
        <dbReference type="Google" id="ProtNLM"/>
    </source>
</evidence>
<dbReference type="InterPro" id="IPR046848">
    <property type="entry name" value="E_motif"/>
</dbReference>
<evidence type="ECO:0000256" key="5">
    <source>
        <dbReference type="SAM" id="MobiDB-lite"/>
    </source>
</evidence>
<feature type="compositionally biased region" description="Polar residues" evidence="5">
    <location>
        <begin position="1"/>
        <end position="10"/>
    </location>
</feature>
<dbReference type="InterPro" id="IPR002885">
    <property type="entry name" value="PPR_rpt"/>
</dbReference>
<dbReference type="FunFam" id="1.25.40.10:FF:000685">
    <property type="entry name" value="Putative pentatricopeptide repeat-containing protein"/>
    <property type="match status" value="1"/>
</dbReference>
<evidence type="ECO:0000259" key="6">
    <source>
        <dbReference type="Pfam" id="PF06911"/>
    </source>
</evidence>
<dbReference type="InterPro" id="IPR011990">
    <property type="entry name" value="TPR-like_helical_dom_sf"/>
</dbReference>
<keyword evidence="9" id="KW-1185">Reference proteome</keyword>
<dbReference type="Pfam" id="PF13041">
    <property type="entry name" value="PPR_2"/>
    <property type="match status" value="1"/>
</dbReference>
<dbReference type="InterPro" id="IPR032867">
    <property type="entry name" value="DYW_dom"/>
</dbReference>
<dbReference type="GO" id="GO:0009451">
    <property type="term" value="P:RNA modification"/>
    <property type="evidence" value="ECO:0007669"/>
    <property type="project" value="InterPro"/>
</dbReference>
<dbReference type="Gene3D" id="1.25.40.10">
    <property type="entry name" value="Tetratricopeptide repeat domain"/>
    <property type="match status" value="4"/>
</dbReference>
<evidence type="ECO:0000313" key="8">
    <source>
        <dbReference type="EMBL" id="CAD6202866.1"/>
    </source>
</evidence>
<dbReference type="InterPro" id="IPR009686">
    <property type="entry name" value="Senescence/spartin_C"/>
</dbReference>
<keyword evidence="3" id="KW-0809">Transit peptide</keyword>
<evidence type="ECO:0000256" key="2">
    <source>
        <dbReference type="ARBA" id="ARBA00022737"/>
    </source>
</evidence>
<feature type="repeat" description="PPR" evidence="4">
    <location>
        <begin position="940"/>
        <end position="974"/>
    </location>
</feature>
<evidence type="ECO:0000256" key="4">
    <source>
        <dbReference type="PROSITE-ProRule" id="PRU00708"/>
    </source>
</evidence>
<dbReference type="OrthoDB" id="185373at2759"/>
<dbReference type="Proteomes" id="UP000604825">
    <property type="component" value="Unassembled WGS sequence"/>
</dbReference>
<feature type="domain" description="Senescence" evidence="6">
    <location>
        <begin position="289"/>
        <end position="456"/>
    </location>
</feature>
<dbReference type="PANTHER" id="PTHR47926">
    <property type="entry name" value="PENTATRICOPEPTIDE REPEAT-CONTAINING PROTEIN"/>
    <property type="match status" value="1"/>
</dbReference>
<dbReference type="NCBIfam" id="TIGR00756">
    <property type="entry name" value="PPR"/>
    <property type="match status" value="3"/>
</dbReference>
<evidence type="ECO:0000259" key="7">
    <source>
        <dbReference type="Pfam" id="PF14432"/>
    </source>
</evidence>